<proteinExistence type="predicted"/>
<dbReference type="AlphaFoldDB" id="A0A8H9KY49"/>
<gene>
    <name evidence="1" type="ORF">GCM10011516_22850</name>
</gene>
<dbReference type="Proteomes" id="UP000614460">
    <property type="component" value="Unassembled WGS sequence"/>
</dbReference>
<comment type="caution">
    <text evidence="1">The sequence shown here is derived from an EMBL/GenBank/DDBJ whole genome shotgun (WGS) entry which is preliminary data.</text>
</comment>
<dbReference type="RefSeq" id="WP_144043700.1">
    <property type="nucleotide sequence ID" value="NZ_BMKM01000005.1"/>
</dbReference>
<evidence type="ECO:0000313" key="2">
    <source>
        <dbReference type="Proteomes" id="UP000614460"/>
    </source>
</evidence>
<organism evidence="1 2">
    <name type="scientific">Sphingobacterium cellulitidis</name>
    <dbReference type="NCBI Taxonomy" id="1768011"/>
    <lineage>
        <taxon>Bacteria</taxon>
        <taxon>Pseudomonadati</taxon>
        <taxon>Bacteroidota</taxon>
        <taxon>Sphingobacteriia</taxon>
        <taxon>Sphingobacteriales</taxon>
        <taxon>Sphingobacteriaceae</taxon>
        <taxon>Sphingobacterium</taxon>
    </lineage>
</organism>
<dbReference type="EMBL" id="BMKM01000005">
    <property type="protein sequence ID" value="GGE24613.1"/>
    <property type="molecule type" value="Genomic_DNA"/>
</dbReference>
<protein>
    <recommendedName>
        <fullName evidence="3">DUF4352 domain-containing protein</fullName>
    </recommendedName>
</protein>
<reference evidence="1" key="2">
    <citation type="submission" date="2020-09" db="EMBL/GenBank/DDBJ databases">
        <authorList>
            <person name="Sun Q."/>
            <person name="Zhou Y."/>
        </authorList>
    </citation>
    <scope>NUCLEOTIDE SEQUENCE</scope>
    <source>
        <strain evidence="1">CGMCC 1.15966</strain>
    </source>
</reference>
<accession>A0A8H9KY49</accession>
<evidence type="ECO:0000313" key="1">
    <source>
        <dbReference type="EMBL" id="GGE24613.1"/>
    </source>
</evidence>
<keyword evidence="2" id="KW-1185">Reference proteome</keyword>
<sequence>MNVTKVSVVGSILNVELILDNSEKNAININFPPSTIYYIDDATAKKNSLLKDDAGQFMITPTKADGQKLWYLGSDKIVLISLKFAVPAPDSKTISLTLGDYGSFDALPITR</sequence>
<evidence type="ECO:0008006" key="3">
    <source>
        <dbReference type="Google" id="ProtNLM"/>
    </source>
</evidence>
<name>A0A8H9KY49_9SPHI</name>
<reference evidence="1" key="1">
    <citation type="journal article" date="2014" name="Int. J. Syst. Evol. Microbiol.">
        <title>Complete genome sequence of Corynebacterium casei LMG S-19264T (=DSM 44701T), isolated from a smear-ripened cheese.</title>
        <authorList>
            <consortium name="US DOE Joint Genome Institute (JGI-PGF)"/>
            <person name="Walter F."/>
            <person name="Albersmeier A."/>
            <person name="Kalinowski J."/>
            <person name="Ruckert C."/>
        </authorList>
    </citation>
    <scope>NUCLEOTIDE SEQUENCE</scope>
    <source>
        <strain evidence="1">CGMCC 1.15966</strain>
    </source>
</reference>